<dbReference type="Proteomes" id="UP001497480">
    <property type="component" value="Unassembled WGS sequence"/>
</dbReference>
<protein>
    <recommendedName>
        <fullName evidence="5">Protein PLANT CADMIUM RESISTANCE 8</fullName>
    </recommendedName>
</protein>
<feature type="transmembrane region" description="Helical" evidence="2">
    <location>
        <begin position="86"/>
        <end position="105"/>
    </location>
</feature>
<feature type="compositionally biased region" description="Basic and acidic residues" evidence="1">
    <location>
        <begin position="1"/>
        <end position="11"/>
    </location>
</feature>
<gene>
    <name evidence="3" type="ORF">LLUT_LOCUS25178</name>
</gene>
<dbReference type="NCBIfam" id="TIGR01571">
    <property type="entry name" value="A_thal_Cys_rich"/>
    <property type="match status" value="1"/>
</dbReference>
<reference evidence="3 4" key="1">
    <citation type="submission" date="2024-03" db="EMBL/GenBank/DDBJ databases">
        <authorList>
            <person name="Martinez-Hernandez J."/>
        </authorList>
    </citation>
    <scope>NUCLEOTIDE SEQUENCE [LARGE SCALE GENOMIC DNA]</scope>
</reference>
<feature type="region of interest" description="Disordered" evidence="1">
    <location>
        <begin position="1"/>
        <end position="29"/>
    </location>
</feature>
<keyword evidence="4" id="KW-1185">Reference proteome</keyword>
<dbReference type="InterPro" id="IPR006461">
    <property type="entry name" value="PLAC_motif_containing"/>
</dbReference>
<evidence type="ECO:0000313" key="4">
    <source>
        <dbReference type="Proteomes" id="UP001497480"/>
    </source>
</evidence>
<evidence type="ECO:0000256" key="1">
    <source>
        <dbReference type="SAM" id="MobiDB-lite"/>
    </source>
</evidence>
<keyword evidence="2" id="KW-0812">Transmembrane</keyword>
<name>A0AAV1XTA8_LUPLU</name>
<keyword evidence="2" id="KW-1133">Transmembrane helix</keyword>
<dbReference type="AlphaFoldDB" id="A0AAV1XTA8"/>
<evidence type="ECO:0008006" key="5">
    <source>
        <dbReference type="Google" id="ProtNLM"/>
    </source>
</evidence>
<keyword evidence="2" id="KW-0472">Membrane</keyword>
<evidence type="ECO:0000313" key="3">
    <source>
        <dbReference type="EMBL" id="CAL0324118.1"/>
    </source>
</evidence>
<sequence>MSITTSEEKVEIQNIEDQEIQQNEPVDPIPPTYEADMIGNPWNTGLFDCHENETNATMTSFLPCVTFGQIAEVVDGGELSCHLGSFIYLLMMPALCSQWVIGLNYRTKLRKRYNLVEAPYNDVISHIFCPCCSLCQEFRELQSRELDPALGWNGILAKQHARQQEDQTLKNPPSDQVMSK</sequence>
<dbReference type="Pfam" id="PF04749">
    <property type="entry name" value="PLAC8"/>
    <property type="match status" value="1"/>
</dbReference>
<feature type="compositionally biased region" description="Polar residues" evidence="1">
    <location>
        <begin position="169"/>
        <end position="180"/>
    </location>
</feature>
<comment type="caution">
    <text evidence="3">The sequence shown here is derived from an EMBL/GenBank/DDBJ whole genome shotgun (WGS) entry which is preliminary data.</text>
</comment>
<evidence type="ECO:0000256" key="2">
    <source>
        <dbReference type="SAM" id="Phobius"/>
    </source>
</evidence>
<accession>A0AAV1XTA8</accession>
<dbReference type="PANTHER" id="PTHR15907">
    <property type="entry name" value="DUF614 FAMILY PROTEIN-RELATED"/>
    <property type="match status" value="1"/>
</dbReference>
<dbReference type="EMBL" id="CAXHTB010000017">
    <property type="protein sequence ID" value="CAL0324118.1"/>
    <property type="molecule type" value="Genomic_DNA"/>
</dbReference>
<proteinExistence type="predicted"/>
<feature type="region of interest" description="Disordered" evidence="1">
    <location>
        <begin position="161"/>
        <end position="180"/>
    </location>
</feature>
<organism evidence="3 4">
    <name type="scientific">Lupinus luteus</name>
    <name type="common">European yellow lupine</name>
    <dbReference type="NCBI Taxonomy" id="3873"/>
    <lineage>
        <taxon>Eukaryota</taxon>
        <taxon>Viridiplantae</taxon>
        <taxon>Streptophyta</taxon>
        <taxon>Embryophyta</taxon>
        <taxon>Tracheophyta</taxon>
        <taxon>Spermatophyta</taxon>
        <taxon>Magnoliopsida</taxon>
        <taxon>eudicotyledons</taxon>
        <taxon>Gunneridae</taxon>
        <taxon>Pentapetalae</taxon>
        <taxon>rosids</taxon>
        <taxon>fabids</taxon>
        <taxon>Fabales</taxon>
        <taxon>Fabaceae</taxon>
        <taxon>Papilionoideae</taxon>
        <taxon>50 kb inversion clade</taxon>
        <taxon>genistoids sensu lato</taxon>
        <taxon>core genistoids</taxon>
        <taxon>Genisteae</taxon>
        <taxon>Lupinus</taxon>
    </lineage>
</organism>